<keyword evidence="3" id="KW-1133">Transmembrane helix</keyword>
<dbReference type="EMBL" id="JAOVQO010000007">
    <property type="protein sequence ID" value="MCU9848040.1"/>
    <property type="molecule type" value="Genomic_DNA"/>
</dbReference>
<evidence type="ECO:0000256" key="1">
    <source>
        <dbReference type="SAM" id="Coils"/>
    </source>
</evidence>
<feature type="coiled-coil region" evidence="1">
    <location>
        <begin position="272"/>
        <end position="331"/>
    </location>
</feature>
<reference evidence="4 5" key="1">
    <citation type="submission" date="2022-10" db="EMBL/GenBank/DDBJ databases">
        <title>Defluviimonas sp. nov., isolated from ocean surface sediments.</title>
        <authorList>
            <person name="He W."/>
            <person name="Wang L."/>
            <person name="Zhang D.-F."/>
        </authorList>
    </citation>
    <scope>NUCLEOTIDE SEQUENCE [LARGE SCALE GENOMIC DNA]</scope>
    <source>
        <strain evidence="4 5">WL0024</strain>
    </source>
</reference>
<keyword evidence="3" id="KW-0472">Membrane</keyword>
<protein>
    <recommendedName>
        <fullName evidence="6">Inner membrane protein</fullName>
    </recommendedName>
</protein>
<evidence type="ECO:0000313" key="5">
    <source>
        <dbReference type="Proteomes" id="UP001209535"/>
    </source>
</evidence>
<evidence type="ECO:0000256" key="3">
    <source>
        <dbReference type="SAM" id="Phobius"/>
    </source>
</evidence>
<keyword evidence="5" id="KW-1185">Reference proteome</keyword>
<feature type="compositionally biased region" description="Low complexity" evidence="2">
    <location>
        <begin position="18"/>
        <end position="44"/>
    </location>
</feature>
<sequence>MARARKKTSGNDAKPAETEGQAEASTESSAEETTAPLEPAAEEAPQADISEPPALDEETAVENAPEVEAESEPETDTAPDKDETDPPKEPAVTSDYDETGFDASDTRAEASTDTTAEVEPERTAAAITPSGSESASTPARGGFLPLVLGGVVAAGLGFGAATYVLPQFLTAPQSGEELAALTELLRQQEARISALSDEITAIASDPAAAQAAEAQAARAAKLAQDFDAFRQTVSALDDRLVNEAQRIGALDTRLAAIEKRPVASGAASATALEAFDRDMAQMRSEIEAQRKANEAAREEIAAAAEAAAARFAAAEEDARRLREEAETVALQASARAALSRIQTALDTGATLNGSLSELAAAGVEVPQELTDQSQGVPTLAALRDAFPPAARDALAVSIKATAGGGTMDRIGAFLRSQSGARSLSPRAGDDPDAVLSRAEAALGAGDLAAAIGELKGLPEDGLARMAEWIARAERRIAAEAAVTSIGNALE</sequence>
<feature type="region of interest" description="Disordered" evidence="2">
    <location>
        <begin position="1"/>
        <end position="138"/>
    </location>
</feature>
<evidence type="ECO:0000313" key="4">
    <source>
        <dbReference type="EMBL" id="MCU9848040.1"/>
    </source>
</evidence>
<organism evidence="4 5">
    <name type="scientific">Albidovulum salinarum</name>
    <dbReference type="NCBI Taxonomy" id="2984153"/>
    <lineage>
        <taxon>Bacteria</taxon>
        <taxon>Pseudomonadati</taxon>
        <taxon>Pseudomonadota</taxon>
        <taxon>Alphaproteobacteria</taxon>
        <taxon>Rhodobacterales</taxon>
        <taxon>Paracoccaceae</taxon>
        <taxon>Albidovulum</taxon>
    </lineage>
</organism>
<feature type="compositionally biased region" description="Basic and acidic residues" evidence="2">
    <location>
        <begin position="78"/>
        <end position="88"/>
    </location>
</feature>
<accession>A0ABT2X272</accession>
<dbReference type="RefSeq" id="WP_263335076.1">
    <property type="nucleotide sequence ID" value="NZ_JAOVQO010000007.1"/>
</dbReference>
<feature type="transmembrane region" description="Helical" evidence="3">
    <location>
        <begin position="143"/>
        <end position="165"/>
    </location>
</feature>
<keyword evidence="1" id="KW-0175">Coiled coil</keyword>
<name>A0ABT2X272_9RHOB</name>
<proteinExistence type="predicted"/>
<dbReference type="Proteomes" id="UP001209535">
    <property type="component" value="Unassembled WGS sequence"/>
</dbReference>
<keyword evidence="3" id="KW-0812">Transmembrane</keyword>
<evidence type="ECO:0000256" key="2">
    <source>
        <dbReference type="SAM" id="MobiDB-lite"/>
    </source>
</evidence>
<gene>
    <name evidence="4" type="ORF">OEZ60_08480</name>
</gene>
<comment type="caution">
    <text evidence="4">The sequence shown here is derived from an EMBL/GenBank/DDBJ whole genome shotgun (WGS) entry which is preliminary data.</text>
</comment>
<feature type="compositionally biased region" description="Acidic residues" evidence="2">
    <location>
        <begin position="54"/>
        <end position="77"/>
    </location>
</feature>
<evidence type="ECO:0008006" key="6">
    <source>
        <dbReference type="Google" id="ProtNLM"/>
    </source>
</evidence>